<dbReference type="HOGENOM" id="CLU_2562344_0_0_1"/>
<reference evidence="1" key="1">
    <citation type="submission" date="2015-04" db="UniProtKB">
        <authorList>
            <consortium name="EnsemblPlants"/>
        </authorList>
    </citation>
    <scope>IDENTIFICATION</scope>
</reference>
<dbReference type="Proteomes" id="UP000026962">
    <property type="component" value="Chromosome 5"/>
</dbReference>
<reference evidence="1" key="2">
    <citation type="submission" date="2018-05" db="EMBL/GenBank/DDBJ databases">
        <title>OpunRS2 (Oryza punctata Reference Sequence Version 2).</title>
        <authorList>
            <person name="Zhang J."/>
            <person name="Kudrna D."/>
            <person name="Lee S."/>
            <person name="Talag J."/>
            <person name="Welchert J."/>
            <person name="Wing R.A."/>
        </authorList>
    </citation>
    <scope>NUCLEOTIDE SEQUENCE [LARGE SCALE GENOMIC DNA]</scope>
</reference>
<organism evidence="1">
    <name type="scientific">Oryza punctata</name>
    <name type="common">Red rice</name>
    <dbReference type="NCBI Taxonomy" id="4537"/>
    <lineage>
        <taxon>Eukaryota</taxon>
        <taxon>Viridiplantae</taxon>
        <taxon>Streptophyta</taxon>
        <taxon>Embryophyta</taxon>
        <taxon>Tracheophyta</taxon>
        <taxon>Spermatophyta</taxon>
        <taxon>Magnoliopsida</taxon>
        <taxon>Liliopsida</taxon>
        <taxon>Poales</taxon>
        <taxon>Poaceae</taxon>
        <taxon>BOP clade</taxon>
        <taxon>Oryzoideae</taxon>
        <taxon>Oryzeae</taxon>
        <taxon>Oryzinae</taxon>
        <taxon>Oryza</taxon>
    </lineage>
</organism>
<dbReference type="EnsemblPlants" id="OPUNC05G14800.1">
    <property type="protein sequence ID" value="OPUNC05G14800.1"/>
    <property type="gene ID" value="OPUNC05G14800"/>
</dbReference>
<evidence type="ECO:0000313" key="2">
    <source>
        <dbReference type="Proteomes" id="UP000026962"/>
    </source>
</evidence>
<accession>A0A0E0L2M6</accession>
<evidence type="ECO:0000313" key="1">
    <source>
        <dbReference type="EnsemblPlants" id="OPUNC05G14800.1"/>
    </source>
</evidence>
<dbReference type="Gramene" id="OPUNC05G14800.1">
    <property type="protein sequence ID" value="OPUNC05G14800.1"/>
    <property type="gene ID" value="OPUNC05G14800"/>
</dbReference>
<sequence>MSTWWAAWANMRVWAEEGPSTTNDSANDSRNELETNRALLYGKNGIYNTNRFAKANNSGSNFALRSQDQQSYKSHPIKHYNC</sequence>
<dbReference type="AlphaFoldDB" id="A0A0E0L2M6"/>
<protein>
    <submittedName>
        <fullName evidence="1">Uncharacterized protein</fullName>
    </submittedName>
</protein>
<keyword evidence="2" id="KW-1185">Reference proteome</keyword>
<name>A0A0E0L2M6_ORYPU</name>
<proteinExistence type="predicted"/>